<dbReference type="OrthoDB" id="417877at2759"/>
<feature type="compositionally biased region" description="Low complexity" evidence="1">
    <location>
        <begin position="481"/>
        <end position="500"/>
    </location>
</feature>
<organism evidence="2 3">
    <name type="scientific">Chlorella vulgaris</name>
    <name type="common">Green alga</name>
    <dbReference type="NCBI Taxonomy" id="3077"/>
    <lineage>
        <taxon>Eukaryota</taxon>
        <taxon>Viridiplantae</taxon>
        <taxon>Chlorophyta</taxon>
        <taxon>core chlorophytes</taxon>
        <taxon>Trebouxiophyceae</taxon>
        <taxon>Chlorellales</taxon>
        <taxon>Chlorellaceae</taxon>
        <taxon>Chlorella clade</taxon>
        <taxon>Chlorella</taxon>
    </lineage>
</organism>
<dbReference type="Gene3D" id="3.50.50.60">
    <property type="entry name" value="FAD/NAD(P)-binding domain"/>
    <property type="match status" value="1"/>
</dbReference>
<feature type="region of interest" description="Disordered" evidence="1">
    <location>
        <begin position="26"/>
        <end position="53"/>
    </location>
</feature>
<keyword evidence="3" id="KW-1185">Reference proteome</keyword>
<dbReference type="Gene3D" id="3.90.660.10">
    <property type="match status" value="1"/>
</dbReference>
<reference evidence="2" key="2">
    <citation type="submission" date="2020-11" db="EMBL/GenBank/DDBJ databases">
        <authorList>
            <person name="Cecchin M."/>
            <person name="Marcolungo L."/>
            <person name="Rossato M."/>
            <person name="Girolomoni L."/>
            <person name="Cosentino E."/>
            <person name="Cuine S."/>
            <person name="Li-Beisson Y."/>
            <person name="Delledonne M."/>
            <person name="Ballottari M."/>
        </authorList>
    </citation>
    <scope>NUCLEOTIDE SEQUENCE</scope>
    <source>
        <strain evidence="2">211/11P</strain>
        <tissue evidence="2">Whole cell</tissue>
    </source>
</reference>
<evidence type="ECO:0000256" key="1">
    <source>
        <dbReference type="SAM" id="MobiDB-lite"/>
    </source>
</evidence>
<evidence type="ECO:0008006" key="4">
    <source>
        <dbReference type="Google" id="ProtNLM"/>
    </source>
</evidence>
<reference evidence="2" key="1">
    <citation type="journal article" date="2019" name="Plant J.">
        <title>Chlorella vulgaris genome assembly and annotation reveals the molecular basis for metabolic acclimation to high light conditions.</title>
        <authorList>
            <person name="Cecchin M."/>
            <person name="Marcolungo L."/>
            <person name="Rossato M."/>
            <person name="Girolomoni L."/>
            <person name="Cosentino E."/>
            <person name="Cuine S."/>
            <person name="Li-Beisson Y."/>
            <person name="Delledonne M."/>
            <person name="Ballottari M."/>
        </authorList>
    </citation>
    <scope>NUCLEOTIDE SEQUENCE</scope>
    <source>
        <strain evidence="2">211/11P</strain>
    </source>
</reference>
<dbReference type="InterPro" id="IPR036188">
    <property type="entry name" value="FAD/NAD-bd_sf"/>
</dbReference>
<feature type="compositionally biased region" description="Gly residues" evidence="1">
    <location>
        <begin position="33"/>
        <end position="45"/>
    </location>
</feature>
<proteinExistence type="predicted"/>
<dbReference type="EMBL" id="SIDB01000002">
    <property type="protein sequence ID" value="KAI3435491.1"/>
    <property type="molecule type" value="Genomic_DNA"/>
</dbReference>
<gene>
    <name evidence="2" type="ORF">D9Q98_001557</name>
</gene>
<dbReference type="Proteomes" id="UP001055712">
    <property type="component" value="Unassembled WGS sequence"/>
</dbReference>
<sequence>MGACGATAAHRPPSILQARAAAAERGAAAGRGRWQGPGRGVGRTSGGRRPNGIKPVELEQQASFKDPFPDAPVTAIIGGGLAGLTCAQELARCGLQATIFDTGEHGVGGRLATRCSLDGSLKGAPAGLLFDHAAQFFTATDPAFTSMVHRWEADGAVMRWTGPVGMLADGHFVPDDGQGAVRWVARGGMRQLAQYLAGQAHRPGEAARGPSSPGSGTAAAALVTVRRPQWISGAQAEPEGWRLVGRGRDQGLFDMAVIAHNGKCANRLAAPMRGAEAVHRQLRRLKLSANWVLMAAFASPVAAPGGLQGAFVSGSQVLGWAANNTAKLGGPAQGGVQCWTLISTQAYGRLNKVPQENVPPEVAQRVTAEMLAAFTRCLGLPEGALPPLVFTQAQLWGAALPTNSLHVPCLFDPSARVGVCGDWVAGGGSMQAAALSGVAMAQRIVAASGQQGDALRGLALGLDVPLRAVQGEQIGQFPGKQAAPAADAHTSAAAQTAAPAGKQPSLGAY</sequence>
<evidence type="ECO:0000313" key="2">
    <source>
        <dbReference type="EMBL" id="KAI3435491.1"/>
    </source>
</evidence>
<evidence type="ECO:0000313" key="3">
    <source>
        <dbReference type="Proteomes" id="UP001055712"/>
    </source>
</evidence>
<dbReference type="PANTHER" id="PTHR16128:SF8">
    <property type="entry name" value="EXPRESSED PROTEIN"/>
    <property type="match status" value="1"/>
</dbReference>
<name>A0A9D4TUJ6_CHLVU</name>
<protein>
    <recommendedName>
        <fullName evidence="4">Amine oxidase domain-containing protein</fullName>
    </recommendedName>
</protein>
<feature type="region of interest" description="Disordered" evidence="1">
    <location>
        <begin position="478"/>
        <end position="509"/>
    </location>
</feature>
<dbReference type="SUPFAM" id="SSF51905">
    <property type="entry name" value="FAD/NAD(P)-binding domain"/>
    <property type="match status" value="1"/>
</dbReference>
<accession>A0A9D4TUJ6</accession>
<dbReference type="Pfam" id="PF13450">
    <property type="entry name" value="NAD_binding_8"/>
    <property type="match status" value="1"/>
</dbReference>
<dbReference type="PANTHER" id="PTHR16128">
    <property type="entry name" value="FAD/NAD(P)-BINDING OXIDOREDUCTASE FAMILY PROTEIN"/>
    <property type="match status" value="1"/>
</dbReference>
<dbReference type="AlphaFoldDB" id="A0A9D4TUJ6"/>
<comment type="caution">
    <text evidence="2">The sequence shown here is derived from an EMBL/GenBank/DDBJ whole genome shotgun (WGS) entry which is preliminary data.</text>
</comment>